<feature type="domain" description="Periplasmic binding protein" evidence="4">
    <location>
        <begin position="32"/>
        <end position="293"/>
    </location>
</feature>
<organism evidence="5 6">
    <name type="scientific">Rhizobium rhizogenes NBRC 13257</name>
    <dbReference type="NCBI Taxonomy" id="1220581"/>
    <lineage>
        <taxon>Bacteria</taxon>
        <taxon>Pseudomonadati</taxon>
        <taxon>Pseudomonadota</taxon>
        <taxon>Alphaproteobacteria</taxon>
        <taxon>Hyphomicrobiales</taxon>
        <taxon>Rhizobiaceae</taxon>
        <taxon>Rhizobium/Agrobacterium group</taxon>
        <taxon>Rhizobium</taxon>
    </lineage>
</organism>
<evidence type="ECO:0000313" key="5">
    <source>
        <dbReference type="EMBL" id="GAJ93636.1"/>
    </source>
</evidence>
<dbReference type="InterPro" id="IPR050555">
    <property type="entry name" value="Bact_Solute-Bind_Prot2"/>
</dbReference>
<dbReference type="PANTHER" id="PTHR30036">
    <property type="entry name" value="D-XYLOSE-BINDING PERIPLASMIC PROTEIN"/>
    <property type="match status" value="1"/>
</dbReference>
<dbReference type="GO" id="GO:0030246">
    <property type="term" value="F:carbohydrate binding"/>
    <property type="evidence" value="ECO:0007669"/>
    <property type="project" value="TreeGrafter"/>
</dbReference>
<comment type="caution">
    <text evidence="5">The sequence shown here is derived from an EMBL/GenBank/DDBJ whole genome shotgun (WGS) entry which is preliminary data.</text>
</comment>
<dbReference type="RefSeq" id="WP_012649810.1">
    <property type="nucleotide sequence ID" value="NZ_BAYX01000006.1"/>
</dbReference>
<dbReference type="SUPFAM" id="SSF53822">
    <property type="entry name" value="Periplasmic binding protein-like I"/>
    <property type="match status" value="1"/>
</dbReference>
<reference evidence="5 6" key="1">
    <citation type="submission" date="2014-05" db="EMBL/GenBank/DDBJ databases">
        <title>Whole genome shotgun sequence of Rhizobium rhizogenes NBRC 13257.</title>
        <authorList>
            <person name="Katano-Makiyama Y."/>
            <person name="Hosoyama A."/>
            <person name="Hashimoto M."/>
            <person name="Hosoyama Y."/>
            <person name="Noguchi M."/>
            <person name="Tsuchikane K."/>
            <person name="Kimura A."/>
            <person name="Ohji S."/>
            <person name="Ichikawa N."/>
            <person name="Yamazoe A."/>
            <person name="Fujita N."/>
        </authorList>
    </citation>
    <scope>NUCLEOTIDE SEQUENCE [LARGE SCALE GENOMIC DNA]</scope>
    <source>
        <strain evidence="5 6">NBRC 13257</strain>
    </source>
</reference>
<dbReference type="InterPro" id="IPR025997">
    <property type="entry name" value="SBP_2_dom"/>
</dbReference>
<dbReference type="Gene3D" id="3.40.50.2300">
    <property type="match status" value="2"/>
</dbReference>
<dbReference type="AlphaFoldDB" id="A0AA87Q738"/>
<dbReference type="GO" id="GO:0030288">
    <property type="term" value="C:outer membrane-bounded periplasmic space"/>
    <property type="evidence" value="ECO:0007669"/>
    <property type="project" value="TreeGrafter"/>
</dbReference>
<evidence type="ECO:0000259" key="4">
    <source>
        <dbReference type="Pfam" id="PF13407"/>
    </source>
</evidence>
<dbReference type="Proteomes" id="UP000026941">
    <property type="component" value="Unassembled WGS sequence"/>
</dbReference>
<comment type="subcellular location">
    <subcellularLocation>
        <location evidence="1">Periplasm</location>
    </subcellularLocation>
</comment>
<name>A0AA87Q738_RHIRH</name>
<dbReference type="PANTHER" id="PTHR30036:SF7">
    <property type="entry name" value="ABC TRANSPORTER PERIPLASMIC-BINDING PROTEIN YPHF"/>
    <property type="match status" value="1"/>
</dbReference>
<comment type="similarity">
    <text evidence="2">Belongs to the bacterial solute-binding protein 2 family.</text>
</comment>
<gene>
    <name evidence="5" type="ORF">RRH01S_06_02570</name>
</gene>
<feature type="signal peptide" evidence="3">
    <location>
        <begin position="1"/>
        <end position="29"/>
    </location>
</feature>
<keyword evidence="3" id="KW-0732">Signal</keyword>
<feature type="chain" id="PRO_5041744705" evidence="3">
    <location>
        <begin position="30"/>
        <end position="327"/>
    </location>
</feature>
<dbReference type="Pfam" id="PF13407">
    <property type="entry name" value="Peripla_BP_4"/>
    <property type="match status" value="1"/>
</dbReference>
<evidence type="ECO:0000256" key="1">
    <source>
        <dbReference type="ARBA" id="ARBA00004418"/>
    </source>
</evidence>
<dbReference type="InterPro" id="IPR028082">
    <property type="entry name" value="Peripla_BP_I"/>
</dbReference>
<sequence length="327" mass="33156">MKFSRRALHGLLTSAALAIGVVAASSAMAANIAVIGGKTDDEFWSRIKKGIDDASLVVGKNGGSVTYLQLQTYDNLGPDAAQLVRTAISQGVNGIAVPDWVPEAEDEAIKAAVAAGIKVILINAGSIDKARELGAINYVGSDEYTAGKAGGEYFASKGSKNVLCVNTVPGAANQEARCKGVIDGIVAKGGKGKQLPLPATSFGDQTAIAEAIKATLLQDDTIDGVINISATDADAGASGIKQAGKAGKVAHGTFDLNGSGLARIKDGSQTFAIDQQPYLQSLLGVTLLASHIDYGTNLPTAPVLTGPGIVDASNIEATLAGVGKGVR</sequence>
<proteinExistence type="inferred from homology"/>
<dbReference type="EMBL" id="BAYX01000006">
    <property type="protein sequence ID" value="GAJ93636.1"/>
    <property type="molecule type" value="Genomic_DNA"/>
</dbReference>
<evidence type="ECO:0000256" key="3">
    <source>
        <dbReference type="SAM" id="SignalP"/>
    </source>
</evidence>
<accession>A0AA87Q738</accession>
<protein>
    <submittedName>
        <fullName evidence="5">ABC transporter substrate-binding protein</fullName>
    </submittedName>
</protein>
<evidence type="ECO:0000256" key="2">
    <source>
        <dbReference type="ARBA" id="ARBA00007639"/>
    </source>
</evidence>
<evidence type="ECO:0000313" key="6">
    <source>
        <dbReference type="Proteomes" id="UP000026941"/>
    </source>
</evidence>